<comment type="subcellular location">
    <subcellularLocation>
        <location evidence="1">Membrane</location>
        <topology evidence="1">Single-pass membrane protein</topology>
    </subcellularLocation>
</comment>
<proteinExistence type="inferred from homology"/>
<keyword evidence="6" id="KW-0843">Virulence</keyword>
<dbReference type="PANTHER" id="PTHR33365">
    <property type="entry name" value="YALI0B05434P"/>
    <property type="match status" value="1"/>
</dbReference>
<organism evidence="12 13">
    <name type="scientific">Coniella lustricola</name>
    <dbReference type="NCBI Taxonomy" id="2025994"/>
    <lineage>
        <taxon>Eukaryota</taxon>
        <taxon>Fungi</taxon>
        <taxon>Dikarya</taxon>
        <taxon>Ascomycota</taxon>
        <taxon>Pezizomycotina</taxon>
        <taxon>Sordariomycetes</taxon>
        <taxon>Sordariomycetidae</taxon>
        <taxon>Diaporthales</taxon>
        <taxon>Schizoparmaceae</taxon>
        <taxon>Coniella</taxon>
    </lineage>
</organism>
<evidence type="ECO:0000256" key="4">
    <source>
        <dbReference type="ARBA" id="ARBA00022989"/>
    </source>
</evidence>
<keyword evidence="8" id="KW-0325">Glycoprotein</keyword>
<keyword evidence="7 11" id="KW-0472">Membrane</keyword>
<accession>A0A2T3ANB3</accession>
<feature type="transmembrane region" description="Helical" evidence="11">
    <location>
        <begin position="63"/>
        <end position="81"/>
    </location>
</feature>
<evidence type="ECO:0000256" key="10">
    <source>
        <dbReference type="SAM" id="MobiDB-lite"/>
    </source>
</evidence>
<dbReference type="PANTHER" id="PTHR33365:SF11">
    <property type="entry name" value="TAT PATHWAY SIGNAL SEQUENCE"/>
    <property type="match status" value="1"/>
</dbReference>
<keyword evidence="13" id="KW-1185">Reference proteome</keyword>
<evidence type="ECO:0000256" key="9">
    <source>
        <dbReference type="ARBA" id="ARBA00035112"/>
    </source>
</evidence>
<comment type="similarity">
    <text evidence="9">Belongs to the ustYa family.</text>
</comment>
<evidence type="ECO:0000256" key="3">
    <source>
        <dbReference type="ARBA" id="ARBA00022692"/>
    </source>
</evidence>
<dbReference type="GO" id="GO:0043386">
    <property type="term" value="P:mycotoxin biosynthetic process"/>
    <property type="evidence" value="ECO:0007669"/>
    <property type="project" value="InterPro"/>
</dbReference>
<dbReference type="OrthoDB" id="3687641at2759"/>
<evidence type="ECO:0000256" key="2">
    <source>
        <dbReference type="ARBA" id="ARBA00004685"/>
    </source>
</evidence>
<feature type="region of interest" description="Disordered" evidence="10">
    <location>
        <begin position="1"/>
        <end position="51"/>
    </location>
</feature>
<evidence type="ECO:0000313" key="13">
    <source>
        <dbReference type="Proteomes" id="UP000241462"/>
    </source>
</evidence>
<dbReference type="GO" id="GO:0016020">
    <property type="term" value="C:membrane"/>
    <property type="evidence" value="ECO:0007669"/>
    <property type="project" value="UniProtKB-SubCell"/>
</dbReference>
<gene>
    <name evidence="12" type="ORF">BD289DRAFT_449027</name>
</gene>
<name>A0A2T3ANB3_9PEZI</name>
<evidence type="ECO:0008006" key="14">
    <source>
        <dbReference type="Google" id="ProtNLM"/>
    </source>
</evidence>
<evidence type="ECO:0000256" key="1">
    <source>
        <dbReference type="ARBA" id="ARBA00004167"/>
    </source>
</evidence>
<feature type="compositionally biased region" description="Basic and acidic residues" evidence="10">
    <location>
        <begin position="10"/>
        <end position="23"/>
    </location>
</feature>
<evidence type="ECO:0000256" key="11">
    <source>
        <dbReference type="SAM" id="Phobius"/>
    </source>
</evidence>
<keyword evidence="5" id="KW-0560">Oxidoreductase</keyword>
<evidence type="ECO:0000256" key="8">
    <source>
        <dbReference type="ARBA" id="ARBA00023180"/>
    </source>
</evidence>
<dbReference type="InterPro" id="IPR021765">
    <property type="entry name" value="UstYa-like"/>
</dbReference>
<reference evidence="12 13" key="1">
    <citation type="journal article" date="2018" name="Mycol. Prog.">
        <title>Coniella lustricola, a new species from submerged detritus.</title>
        <authorList>
            <person name="Raudabaugh D.B."/>
            <person name="Iturriaga T."/>
            <person name="Carver A."/>
            <person name="Mondo S."/>
            <person name="Pangilinan J."/>
            <person name="Lipzen A."/>
            <person name="He G."/>
            <person name="Amirebrahimi M."/>
            <person name="Grigoriev I.V."/>
            <person name="Miller A.N."/>
        </authorList>
    </citation>
    <scope>NUCLEOTIDE SEQUENCE [LARGE SCALE GENOMIC DNA]</scope>
    <source>
        <strain evidence="12 13">B22-T-1</strain>
    </source>
</reference>
<dbReference type="GO" id="GO:0016491">
    <property type="term" value="F:oxidoreductase activity"/>
    <property type="evidence" value="ECO:0007669"/>
    <property type="project" value="UniProtKB-KW"/>
</dbReference>
<dbReference type="Pfam" id="PF11807">
    <property type="entry name" value="UstYa"/>
    <property type="match status" value="1"/>
</dbReference>
<comment type="pathway">
    <text evidence="2">Mycotoxin biosynthesis.</text>
</comment>
<evidence type="ECO:0000256" key="6">
    <source>
        <dbReference type="ARBA" id="ARBA00023026"/>
    </source>
</evidence>
<keyword evidence="3 11" id="KW-0812">Transmembrane</keyword>
<dbReference type="STRING" id="2025994.A0A2T3ANB3"/>
<protein>
    <recommendedName>
        <fullName evidence="14">Oxidase ustYa</fullName>
    </recommendedName>
</protein>
<dbReference type="Proteomes" id="UP000241462">
    <property type="component" value="Unassembled WGS sequence"/>
</dbReference>
<evidence type="ECO:0000313" key="12">
    <source>
        <dbReference type="EMBL" id="PSS05154.1"/>
    </source>
</evidence>
<keyword evidence="4 11" id="KW-1133">Transmembrane helix</keyword>
<evidence type="ECO:0000256" key="7">
    <source>
        <dbReference type="ARBA" id="ARBA00023136"/>
    </source>
</evidence>
<evidence type="ECO:0000256" key="5">
    <source>
        <dbReference type="ARBA" id="ARBA00023002"/>
    </source>
</evidence>
<dbReference type="InParanoid" id="A0A2T3ANB3"/>
<sequence length="266" mass="30032">MAQDQRPTVKPRDGYHDDSHDDASTEASDSLMGHSDHHNQQESPWGNPRLSPRTTARWDFPRPSAAIVLGALCVILFIMVIDLRSHRQKYETAGDISGFIPSVAQEIRTFEPDFSFVPMNTSDFFGETVRRKWFDIVPVGLGYLTVPQPTRFKNLPHPVHGFGSTVFSTAVTHQLSCLYNILEVYSAMDTGKIVDASLADTMPHCFDYLRQSIMCCGDTALEGQHTILFPEDLIGSDGWDAKHVCRDYSAIKNFLEEHRADDRIWI</sequence>
<dbReference type="EMBL" id="KZ678372">
    <property type="protein sequence ID" value="PSS05154.1"/>
    <property type="molecule type" value="Genomic_DNA"/>
</dbReference>
<dbReference type="AlphaFoldDB" id="A0A2T3ANB3"/>